<dbReference type="Gene3D" id="1.10.340.70">
    <property type="match status" value="1"/>
</dbReference>
<sequence>MYGERVVIPKIFQAKILRLFHKGHPGMKRMKQLARQSIFWPKLDNEIEDYVQNCEPCQLAAKAPIKTDLHSWPKPTGPWQRIHIDFAGPFFGKIFLIVVDSFSKYPEVFEMANSTASATIEKLRYLFTRHGIPETIVSDNGTQFSSSEFAKFVAANGITHLFSAPYNPIKLKGEGKPNKEIIDTFLITYRTTPNDTLPELKCPAELLLGRRPRTTIDLLRPPPHQPFEIDLEMERQLIQQEIWHQNRKFVLNDKVFARHRSSQNWKIGVISGTFGVIFDVKFLDGSTARFHANQLRHRKTADNFDQTLAILNEAFDLPLPPALPNQPPDAANLGPNQLENEAANPIQKNQAAPIEDVQIQRRYPQRERLLCITFGTELALISPKTPPSPPKKPEDAPDFSVPESLLSGVSTQGAKLPGAKEHAKTEQVVGRDEGRRKQSDERHRRLNAGARRAPANQSTGCGSRADFFRSP</sequence>
<dbReference type="InterPro" id="IPR050951">
    <property type="entry name" value="Retrovirus_Pol_polyprotein"/>
</dbReference>
<evidence type="ECO:0000256" key="1">
    <source>
        <dbReference type="ARBA" id="ARBA00012493"/>
    </source>
</evidence>
<evidence type="ECO:0000313" key="4">
    <source>
        <dbReference type="EMBL" id="KAL3098815.1"/>
    </source>
</evidence>
<dbReference type="InterPro" id="IPR012337">
    <property type="entry name" value="RNaseH-like_sf"/>
</dbReference>
<dbReference type="Proteomes" id="UP001620626">
    <property type="component" value="Unassembled WGS sequence"/>
</dbReference>
<dbReference type="PANTHER" id="PTHR37984">
    <property type="entry name" value="PROTEIN CBG26694"/>
    <property type="match status" value="1"/>
</dbReference>
<evidence type="ECO:0000256" key="2">
    <source>
        <dbReference type="SAM" id="MobiDB-lite"/>
    </source>
</evidence>
<proteinExistence type="predicted"/>
<dbReference type="InterPro" id="IPR036397">
    <property type="entry name" value="RNaseH_sf"/>
</dbReference>
<dbReference type="Gene3D" id="3.30.420.10">
    <property type="entry name" value="Ribonuclease H-like superfamily/Ribonuclease H"/>
    <property type="match status" value="1"/>
</dbReference>
<dbReference type="Pfam" id="PF17921">
    <property type="entry name" value="Integrase_H2C2"/>
    <property type="match status" value="1"/>
</dbReference>
<dbReference type="InterPro" id="IPR041588">
    <property type="entry name" value="Integrase_H2C2"/>
</dbReference>
<organism evidence="4 5">
    <name type="scientific">Heterodera trifolii</name>
    <dbReference type="NCBI Taxonomy" id="157864"/>
    <lineage>
        <taxon>Eukaryota</taxon>
        <taxon>Metazoa</taxon>
        <taxon>Ecdysozoa</taxon>
        <taxon>Nematoda</taxon>
        <taxon>Chromadorea</taxon>
        <taxon>Rhabditida</taxon>
        <taxon>Tylenchina</taxon>
        <taxon>Tylenchomorpha</taxon>
        <taxon>Tylenchoidea</taxon>
        <taxon>Heteroderidae</taxon>
        <taxon>Heteroderinae</taxon>
        <taxon>Heterodera</taxon>
    </lineage>
</organism>
<accession>A0ABD2K7X6</accession>
<feature type="region of interest" description="Disordered" evidence="2">
    <location>
        <begin position="380"/>
        <end position="471"/>
    </location>
</feature>
<gene>
    <name evidence="4" type="ORF">niasHT_024569</name>
</gene>
<dbReference type="SUPFAM" id="SSF53098">
    <property type="entry name" value="Ribonuclease H-like"/>
    <property type="match status" value="1"/>
</dbReference>
<dbReference type="FunFam" id="1.10.340.70:FF:000004">
    <property type="entry name" value="Retrovirus-related Pol polyprotein from transposon 297-like Protein"/>
    <property type="match status" value="1"/>
</dbReference>
<comment type="caution">
    <text evidence="4">The sequence shown here is derived from an EMBL/GenBank/DDBJ whole genome shotgun (WGS) entry which is preliminary data.</text>
</comment>
<dbReference type="InterPro" id="IPR001584">
    <property type="entry name" value="Integrase_cat-core"/>
</dbReference>
<dbReference type="Pfam" id="PF00665">
    <property type="entry name" value="rve"/>
    <property type="match status" value="1"/>
</dbReference>
<evidence type="ECO:0000259" key="3">
    <source>
        <dbReference type="PROSITE" id="PS50994"/>
    </source>
</evidence>
<protein>
    <recommendedName>
        <fullName evidence="1">RNA-directed DNA polymerase</fullName>
        <ecNumber evidence="1">2.7.7.49</ecNumber>
    </recommendedName>
</protein>
<feature type="compositionally biased region" description="Basic and acidic residues" evidence="2">
    <location>
        <begin position="418"/>
        <end position="443"/>
    </location>
</feature>
<dbReference type="GO" id="GO:0003964">
    <property type="term" value="F:RNA-directed DNA polymerase activity"/>
    <property type="evidence" value="ECO:0007669"/>
    <property type="project" value="UniProtKB-EC"/>
</dbReference>
<dbReference type="PANTHER" id="PTHR37984:SF5">
    <property type="entry name" value="PROTEIN NYNRIN-LIKE"/>
    <property type="match status" value="1"/>
</dbReference>
<dbReference type="AlphaFoldDB" id="A0ABD2K7X6"/>
<dbReference type="EC" id="2.7.7.49" evidence="1"/>
<dbReference type="EMBL" id="JBICBT010000819">
    <property type="protein sequence ID" value="KAL3098815.1"/>
    <property type="molecule type" value="Genomic_DNA"/>
</dbReference>
<reference evidence="4 5" key="1">
    <citation type="submission" date="2024-10" db="EMBL/GenBank/DDBJ databases">
        <authorList>
            <person name="Kim D."/>
        </authorList>
    </citation>
    <scope>NUCLEOTIDE SEQUENCE [LARGE SCALE GENOMIC DNA]</scope>
    <source>
        <strain evidence="4">BH-2024</strain>
    </source>
</reference>
<name>A0ABD2K7X6_9BILA</name>
<evidence type="ECO:0000313" key="5">
    <source>
        <dbReference type="Proteomes" id="UP001620626"/>
    </source>
</evidence>
<dbReference type="PROSITE" id="PS50994">
    <property type="entry name" value="INTEGRASE"/>
    <property type="match status" value="1"/>
</dbReference>
<keyword evidence="5" id="KW-1185">Reference proteome</keyword>
<feature type="domain" description="Integrase catalytic" evidence="3">
    <location>
        <begin position="74"/>
        <end position="234"/>
    </location>
</feature>